<name>A0A1J5PQ96_9ZZZZ</name>
<dbReference type="AlphaFoldDB" id="A0A1J5PQ96"/>
<sequence>MTGRRSAARAQAAGDDDLAVLGQRLADGVQAFLHCGVDETAGVHDHQIGAGVALRGVVALRTQFGEDALGIDQRLGTAQRDEADFRYD</sequence>
<organism evidence="1">
    <name type="scientific">mine drainage metagenome</name>
    <dbReference type="NCBI Taxonomy" id="410659"/>
    <lineage>
        <taxon>unclassified sequences</taxon>
        <taxon>metagenomes</taxon>
        <taxon>ecological metagenomes</taxon>
    </lineage>
</organism>
<protein>
    <submittedName>
        <fullName evidence="1">Uncharacterized protein</fullName>
    </submittedName>
</protein>
<proteinExistence type="predicted"/>
<evidence type="ECO:0000313" key="1">
    <source>
        <dbReference type="EMBL" id="OIQ72976.1"/>
    </source>
</evidence>
<comment type="caution">
    <text evidence="1">The sequence shown here is derived from an EMBL/GenBank/DDBJ whole genome shotgun (WGS) entry which is preliminary data.</text>
</comment>
<dbReference type="EMBL" id="MLJW01003052">
    <property type="protein sequence ID" value="OIQ72976.1"/>
    <property type="molecule type" value="Genomic_DNA"/>
</dbReference>
<gene>
    <name evidence="1" type="ORF">GALL_453950</name>
</gene>
<accession>A0A1J5PQ96</accession>
<reference evidence="1" key="1">
    <citation type="submission" date="2016-10" db="EMBL/GenBank/DDBJ databases">
        <title>Sequence of Gallionella enrichment culture.</title>
        <authorList>
            <person name="Poehlein A."/>
            <person name="Muehling M."/>
            <person name="Daniel R."/>
        </authorList>
    </citation>
    <scope>NUCLEOTIDE SEQUENCE</scope>
</reference>